<organism evidence="2 3">
    <name type="scientific">Streptomyces albus (strain ATCC 21838 / DSM 41398 / FERM P-419 / JCM 4703 / NBRC 107858)</name>
    <dbReference type="NCBI Taxonomy" id="1081613"/>
    <lineage>
        <taxon>Bacteria</taxon>
        <taxon>Bacillati</taxon>
        <taxon>Actinomycetota</taxon>
        <taxon>Actinomycetes</taxon>
        <taxon>Kitasatosporales</taxon>
        <taxon>Streptomycetaceae</taxon>
        <taxon>Streptomyces</taxon>
    </lineage>
</organism>
<feature type="region of interest" description="Disordered" evidence="1">
    <location>
        <begin position="1"/>
        <end position="43"/>
    </location>
</feature>
<evidence type="ECO:0000313" key="2">
    <source>
        <dbReference type="EMBL" id="AJE84598.1"/>
    </source>
</evidence>
<evidence type="ECO:0000313" key="3">
    <source>
        <dbReference type="Proteomes" id="UP000031523"/>
    </source>
</evidence>
<reference evidence="2 3" key="1">
    <citation type="submission" date="2015-01" db="EMBL/GenBank/DDBJ databases">
        <title>Enhanced salinomycin production by adjusting the supply of polyketide extender units in Streptomyce albus DSM 41398.</title>
        <authorList>
            <person name="Lu C."/>
        </authorList>
    </citation>
    <scope>NUCLEOTIDE SEQUENCE [LARGE SCALE GENOMIC DNA]</scope>
    <source>
        <strain evidence="3">ATCC 21838 / DSM 41398 / FERM P-419 / JCM 4703 / NBRC 107858</strain>
    </source>
</reference>
<keyword evidence="3" id="KW-1185">Reference proteome</keyword>
<dbReference type="Proteomes" id="UP000031523">
    <property type="component" value="Chromosome"/>
</dbReference>
<dbReference type="KEGG" id="sals:SLNWT_4222"/>
<proteinExistence type="predicted"/>
<accession>A0A0B5EPB4</accession>
<name>A0A0B5EPB4_STRA4</name>
<protein>
    <submittedName>
        <fullName evidence="2">Uncharacterized protein</fullName>
    </submittedName>
</protein>
<sequence>MRFRPRADVRPGAGADHGDMSSASLNPTVLAPRPVAPSGATAAAGTRPYRLGGALRAVRAFTGAAFGVLVLGEYEEEAAGVRRR</sequence>
<dbReference type="AlphaFoldDB" id="A0A0B5EPB4"/>
<evidence type="ECO:0000256" key="1">
    <source>
        <dbReference type="SAM" id="MobiDB-lite"/>
    </source>
</evidence>
<gene>
    <name evidence="2" type="ORF">SLNWT_4222</name>
</gene>
<dbReference type="EMBL" id="CP010519">
    <property type="protein sequence ID" value="AJE84598.1"/>
    <property type="molecule type" value="Genomic_DNA"/>
</dbReference>